<protein>
    <submittedName>
        <fullName evidence="1">Uncharacterized protein</fullName>
    </submittedName>
</protein>
<dbReference type="Proteomes" id="UP000712600">
    <property type="component" value="Unassembled WGS sequence"/>
</dbReference>
<organism evidence="1 2">
    <name type="scientific">Brassica cretica</name>
    <name type="common">Mustard</name>
    <dbReference type="NCBI Taxonomy" id="69181"/>
    <lineage>
        <taxon>Eukaryota</taxon>
        <taxon>Viridiplantae</taxon>
        <taxon>Streptophyta</taxon>
        <taxon>Embryophyta</taxon>
        <taxon>Tracheophyta</taxon>
        <taxon>Spermatophyta</taxon>
        <taxon>Magnoliopsida</taxon>
        <taxon>eudicotyledons</taxon>
        <taxon>Gunneridae</taxon>
        <taxon>Pentapetalae</taxon>
        <taxon>rosids</taxon>
        <taxon>malvids</taxon>
        <taxon>Brassicales</taxon>
        <taxon>Brassicaceae</taxon>
        <taxon>Brassiceae</taxon>
        <taxon>Brassica</taxon>
    </lineage>
</organism>
<proteinExistence type="predicted"/>
<dbReference type="AlphaFoldDB" id="A0A8S9RUK1"/>
<accession>A0A8S9RUK1</accession>
<evidence type="ECO:0000313" key="2">
    <source>
        <dbReference type="Proteomes" id="UP000712600"/>
    </source>
</evidence>
<comment type="caution">
    <text evidence="1">The sequence shown here is derived from an EMBL/GenBank/DDBJ whole genome shotgun (WGS) entry which is preliminary data.</text>
</comment>
<evidence type="ECO:0000313" key="1">
    <source>
        <dbReference type="EMBL" id="KAF3584430.1"/>
    </source>
</evidence>
<name>A0A8S9RUK1_BRACR</name>
<gene>
    <name evidence="1" type="ORF">F2Q69_00027223</name>
</gene>
<sequence length="63" mass="7210">MEAMVGLGPAPWVKGKCPLQYEQLILIRFLLRIEEGYMGLLSKAGDIFRQPREMQAANIRFTL</sequence>
<dbReference type="EMBL" id="QGKX02000088">
    <property type="protein sequence ID" value="KAF3584430.1"/>
    <property type="molecule type" value="Genomic_DNA"/>
</dbReference>
<reference evidence="1" key="1">
    <citation type="submission" date="2019-12" db="EMBL/GenBank/DDBJ databases">
        <title>Genome sequencing and annotation of Brassica cretica.</title>
        <authorList>
            <person name="Studholme D.J."/>
            <person name="Sarris P."/>
        </authorList>
    </citation>
    <scope>NUCLEOTIDE SEQUENCE</scope>
    <source>
        <strain evidence="1">PFS-109/04</strain>
        <tissue evidence="1">Leaf</tissue>
    </source>
</reference>